<feature type="transmembrane region" description="Helical" evidence="6">
    <location>
        <begin position="225"/>
        <end position="244"/>
    </location>
</feature>
<evidence type="ECO:0000313" key="8">
    <source>
        <dbReference type="EMBL" id="CAB4898917.1"/>
    </source>
</evidence>
<evidence type="ECO:0000256" key="2">
    <source>
        <dbReference type="ARBA" id="ARBA00022475"/>
    </source>
</evidence>
<dbReference type="GO" id="GO:0005886">
    <property type="term" value="C:plasma membrane"/>
    <property type="evidence" value="ECO:0007669"/>
    <property type="project" value="UniProtKB-SubCell"/>
</dbReference>
<sequence>MRNRPLAQSRVGRQTLKFSGVLNTKRGIVAVGGALVAAGVAWFVSGIPGLGLVVGMTVGALPLVISRVRAARAAKARASEWPVVIDDLTARFRSGGTVTDALAFLAESTRGQIRDGARDFMVAVTTTADVSQSLDLAKSRWRDGVGDRVAETLRLASDCGGAGVMTALAALGRDVRRELAVAAEVSTRSAWIRVAATVGAVAPWIAVLVLSLRPEGRSAYATAEGSVLLVVGYVMTIVAYLVMVRIARPVAEPRVFS</sequence>
<dbReference type="PANTHER" id="PTHR35007:SF4">
    <property type="entry name" value="CONSERVED TRANSMEMBRANE PROTEIN-RELATED"/>
    <property type="match status" value="1"/>
</dbReference>
<evidence type="ECO:0000256" key="3">
    <source>
        <dbReference type="ARBA" id="ARBA00022692"/>
    </source>
</evidence>
<feature type="domain" description="Type II secretion system protein GspF" evidence="7">
    <location>
        <begin position="89"/>
        <end position="210"/>
    </location>
</feature>
<organism evidence="8">
    <name type="scientific">freshwater metagenome</name>
    <dbReference type="NCBI Taxonomy" id="449393"/>
    <lineage>
        <taxon>unclassified sequences</taxon>
        <taxon>metagenomes</taxon>
        <taxon>ecological metagenomes</taxon>
    </lineage>
</organism>
<proteinExistence type="predicted"/>
<feature type="transmembrane region" description="Helical" evidence="6">
    <location>
        <begin position="190"/>
        <end position="213"/>
    </location>
</feature>
<dbReference type="InterPro" id="IPR018076">
    <property type="entry name" value="T2SS_GspF_dom"/>
</dbReference>
<dbReference type="AlphaFoldDB" id="A0A6J7FTW9"/>
<protein>
    <submittedName>
        <fullName evidence="8">Unannotated protein</fullName>
    </submittedName>
</protein>
<keyword evidence="4 6" id="KW-1133">Transmembrane helix</keyword>
<evidence type="ECO:0000259" key="7">
    <source>
        <dbReference type="Pfam" id="PF00482"/>
    </source>
</evidence>
<reference evidence="8" key="1">
    <citation type="submission" date="2020-05" db="EMBL/GenBank/DDBJ databases">
        <authorList>
            <person name="Chiriac C."/>
            <person name="Salcher M."/>
            <person name="Ghai R."/>
            <person name="Kavagutti S V."/>
        </authorList>
    </citation>
    <scope>NUCLEOTIDE SEQUENCE</scope>
</reference>
<gene>
    <name evidence="8" type="ORF">UFOPK3516_00836</name>
</gene>
<name>A0A6J7FTW9_9ZZZZ</name>
<keyword evidence="5 6" id="KW-0472">Membrane</keyword>
<feature type="transmembrane region" description="Helical" evidence="6">
    <location>
        <begin position="50"/>
        <end position="68"/>
    </location>
</feature>
<keyword evidence="3 6" id="KW-0812">Transmembrane</keyword>
<keyword evidence="2" id="KW-1003">Cell membrane</keyword>
<evidence type="ECO:0000256" key="1">
    <source>
        <dbReference type="ARBA" id="ARBA00004651"/>
    </source>
</evidence>
<dbReference type="Pfam" id="PF00482">
    <property type="entry name" value="T2SSF"/>
    <property type="match status" value="1"/>
</dbReference>
<feature type="transmembrane region" description="Helical" evidence="6">
    <location>
        <begin position="27"/>
        <end position="44"/>
    </location>
</feature>
<dbReference type="PANTHER" id="PTHR35007">
    <property type="entry name" value="INTEGRAL MEMBRANE PROTEIN-RELATED"/>
    <property type="match status" value="1"/>
</dbReference>
<evidence type="ECO:0000256" key="6">
    <source>
        <dbReference type="SAM" id="Phobius"/>
    </source>
</evidence>
<comment type="subcellular location">
    <subcellularLocation>
        <location evidence="1">Cell membrane</location>
        <topology evidence="1">Multi-pass membrane protein</topology>
    </subcellularLocation>
</comment>
<accession>A0A6J7FTW9</accession>
<evidence type="ECO:0000256" key="5">
    <source>
        <dbReference type="ARBA" id="ARBA00023136"/>
    </source>
</evidence>
<dbReference type="EMBL" id="CAFBMB010000052">
    <property type="protein sequence ID" value="CAB4898917.1"/>
    <property type="molecule type" value="Genomic_DNA"/>
</dbReference>
<evidence type="ECO:0000256" key="4">
    <source>
        <dbReference type="ARBA" id="ARBA00022989"/>
    </source>
</evidence>